<reference evidence="1 2" key="1">
    <citation type="submission" date="2019-04" db="EMBL/GenBank/DDBJ databases">
        <title>Kribbella sp. NEAU-THZ 27 nov., a novel actinomycete isolated from soil.</title>
        <authorList>
            <person name="Duan L."/>
        </authorList>
    </citation>
    <scope>NUCLEOTIDE SEQUENCE [LARGE SCALE GENOMIC DNA]</scope>
    <source>
        <strain evidence="2">NEAU-THZ27</strain>
    </source>
</reference>
<proteinExistence type="predicted"/>
<name>A0A4U3LGS3_9ACTN</name>
<dbReference type="EMBL" id="SZPZ01000006">
    <property type="protein sequence ID" value="TKK74640.1"/>
    <property type="molecule type" value="Genomic_DNA"/>
</dbReference>
<comment type="caution">
    <text evidence="1">The sequence shown here is derived from an EMBL/GenBank/DDBJ whole genome shotgun (WGS) entry which is preliminary data.</text>
</comment>
<evidence type="ECO:0000313" key="2">
    <source>
        <dbReference type="Proteomes" id="UP000305836"/>
    </source>
</evidence>
<accession>A0A4U3LGS3</accession>
<sequence>MRSVALVTSAVAALVLLTAAYLATCRIWPYANCGRCNGSGKSRSPSRKAFRNCKRCKGTGRRERTGTKFLNRHKTH</sequence>
<protein>
    <submittedName>
        <fullName evidence="1">Uncharacterized protein</fullName>
    </submittedName>
</protein>
<evidence type="ECO:0000313" key="1">
    <source>
        <dbReference type="EMBL" id="TKK74640.1"/>
    </source>
</evidence>
<dbReference type="Gene3D" id="6.20.20.10">
    <property type="match status" value="1"/>
</dbReference>
<gene>
    <name evidence="1" type="ORF">FDA38_35250</name>
</gene>
<keyword evidence="2" id="KW-1185">Reference proteome</keyword>
<dbReference type="AlphaFoldDB" id="A0A4U3LGS3"/>
<organism evidence="1 2">
    <name type="scientific">Kribbella jiaozuonensis</name>
    <dbReference type="NCBI Taxonomy" id="2575441"/>
    <lineage>
        <taxon>Bacteria</taxon>
        <taxon>Bacillati</taxon>
        <taxon>Actinomycetota</taxon>
        <taxon>Actinomycetes</taxon>
        <taxon>Propionibacteriales</taxon>
        <taxon>Kribbellaceae</taxon>
        <taxon>Kribbella</taxon>
    </lineage>
</organism>
<dbReference type="Proteomes" id="UP000305836">
    <property type="component" value="Unassembled WGS sequence"/>
</dbReference>
<dbReference type="OrthoDB" id="3482657at2"/>